<organism evidence="1 2">
    <name type="scientific">Arsenicibacter rosenii</name>
    <dbReference type="NCBI Taxonomy" id="1750698"/>
    <lineage>
        <taxon>Bacteria</taxon>
        <taxon>Pseudomonadati</taxon>
        <taxon>Bacteroidota</taxon>
        <taxon>Cytophagia</taxon>
        <taxon>Cytophagales</taxon>
        <taxon>Spirosomataceae</taxon>
        <taxon>Arsenicibacter</taxon>
    </lineage>
</organism>
<dbReference type="AlphaFoldDB" id="A0A1S2VM15"/>
<evidence type="ECO:0000313" key="1">
    <source>
        <dbReference type="EMBL" id="OIN59811.1"/>
    </source>
</evidence>
<reference evidence="1 2" key="1">
    <citation type="submission" date="2016-10" db="EMBL/GenBank/DDBJ databases">
        <title>Arsenicibacter rosenii gen. nov., sp. nov., an efficient arsenic-methylating bacterium isolated from an arsenic-contaminated paddy soil.</title>
        <authorList>
            <person name="Huang K."/>
        </authorList>
    </citation>
    <scope>NUCLEOTIDE SEQUENCE [LARGE SCALE GENOMIC DNA]</scope>
    <source>
        <strain evidence="1 2">SM-1</strain>
    </source>
</reference>
<keyword evidence="2" id="KW-1185">Reference proteome</keyword>
<name>A0A1S2VM15_9BACT</name>
<proteinExistence type="predicted"/>
<comment type="caution">
    <text evidence="1">The sequence shown here is derived from an EMBL/GenBank/DDBJ whole genome shotgun (WGS) entry which is preliminary data.</text>
</comment>
<evidence type="ECO:0000313" key="2">
    <source>
        <dbReference type="Proteomes" id="UP000181790"/>
    </source>
</evidence>
<protein>
    <submittedName>
        <fullName evidence="1">Uncharacterized protein</fullName>
    </submittedName>
</protein>
<gene>
    <name evidence="1" type="ORF">BLX24_08105</name>
</gene>
<dbReference type="Proteomes" id="UP000181790">
    <property type="component" value="Unassembled WGS sequence"/>
</dbReference>
<dbReference type="EMBL" id="MORL01000003">
    <property type="protein sequence ID" value="OIN59811.1"/>
    <property type="molecule type" value="Genomic_DNA"/>
</dbReference>
<accession>A0A1S2VM15</accession>
<sequence length="111" mass="12493">MVVLVCRKYTIPAYNVCQAASATGRAISAMITVQEMVQRMRSADKPFDITFVTANRTTGEGGQVRELRSAELLTKKRASRRILDFRSVRGTRAPVRIHLDLILWFNNIPVA</sequence>